<dbReference type="EMBL" id="CP001804">
    <property type="protein sequence ID" value="ACY14964.1"/>
    <property type="molecule type" value="Genomic_DNA"/>
</dbReference>
<reference evidence="1 2" key="1">
    <citation type="journal article" date="2010" name="Stand. Genomic Sci.">
        <title>Complete genome sequence of Haliangium ochraceum type strain (SMP-2).</title>
        <authorList>
            <consortium name="US DOE Joint Genome Institute (JGI-PGF)"/>
            <person name="Ivanova N."/>
            <person name="Daum C."/>
            <person name="Lang E."/>
            <person name="Abt B."/>
            <person name="Kopitz M."/>
            <person name="Saunders E."/>
            <person name="Lapidus A."/>
            <person name="Lucas S."/>
            <person name="Glavina Del Rio T."/>
            <person name="Nolan M."/>
            <person name="Tice H."/>
            <person name="Copeland A."/>
            <person name="Cheng J.F."/>
            <person name="Chen F."/>
            <person name="Bruce D."/>
            <person name="Goodwin L."/>
            <person name="Pitluck S."/>
            <person name="Mavromatis K."/>
            <person name="Pati A."/>
            <person name="Mikhailova N."/>
            <person name="Chen A."/>
            <person name="Palaniappan K."/>
            <person name="Land M."/>
            <person name="Hauser L."/>
            <person name="Chang Y.J."/>
            <person name="Jeffries C.D."/>
            <person name="Detter J.C."/>
            <person name="Brettin T."/>
            <person name="Rohde M."/>
            <person name="Goker M."/>
            <person name="Bristow J."/>
            <person name="Markowitz V."/>
            <person name="Eisen J.A."/>
            <person name="Hugenholtz P."/>
            <person name="Kyrpides N.C."/>
            <person name="Klenk H.P."/>
        </authorList>
    </citation>
    <scope>NUCLEOTIDE SEQUENCE [LARGE SCALE GENOMIC DNA]</scope>
    <source>
        <strain evidence="2">DSM 14365 / CIP 107738 / JCM 11303 / AJ 13395 / SMP-2</strain>
    </source>
</reference>
<dbReference type="Proteomes" id="UP000001880">
    <property type="component" value="Chromosome"/>
</dbReference>
<dbReference type="STRING" id="502025.Hoch_2427"/>
<gene>
    <name evidence="1" type="ordered locus">Hoch_2427</name>
</gene>
<name>D0LJB7_HALO1</name>
<evidence type="ECO:0000313" key="1">
    <source>
        <dbReference type="EMBL" id="ACY14964.1"/>
    </source>
</evidence>
<organism evidence="1 2">
    <name type="scientific">Haliangium ochraceum (strain DSM 14365 / JCM 11303 / SMP-2)</name>
    <dbReference type="NCBI Taxonomy" id="502025"/>
    <lineage>
        <taxon>Bacteria</taxon>
        <taxon>Pseudomonadati</taxon>
        <taxon>Myxococcota</taxon>
        <taxon>Polyangia</taxon>
        <taxon>Haliangiales</taxon>
        <taxon>Kofleriaceae</taxon>
        <taxon>Haliangium</taxon>
    </lineage>
</organism>
<sequence>MYYAAFKMQSGIHVLKGLDDGVETLVTGVPASEVERVAALRALLFPQGQPGEISLDEVLAAVARSQPRLAAAGELTPGARAQLWDACMEAGVNGVRGALLRVRSLLEAAHGPAAVQACGVAQRPPEQLEALVAHARAAASALTRRAGDYGAPAPFATLDLEGAARYLREHVATLCFLERARATEGEQRETPKLFVLTQPAD</sequence>
<accession>D0LJB7</accession>
<keyword evidence="2" id="KW-1185">Reference proteome</keyword>
<proteinExistence type="predicted"/>
<dbReference type="AlphaFoldDB" id="D0LJB7"/>
<dbReference type="KEGG" id="hoh:Hoch_2427"/>
<dbReference type="HOGENOM" id="CLU_1358854_0_0_7"/>
<evidence type="ECO:0000313" key="2">
    <source>
        <dbReference type="Proteomes" id="UP000001880"/>
    </source>
</evidence>
<protein>
    <submittedName>
        <fullName evidence="1">Uncharacterized protein</fullName>
    </submittedName>
</protein>